<proteinExistence type="predicted"/>
<feature type="compositionally biased region" description="Polar residues" evidence="2">
    <location>
        <begin position="87"/>
        <end position="107"/>
    </location>
</feature>
<feature type="compositionally biased region" description="Polar residues" evidence="2">
    <location>
        <begin position="432"/>
        <end position="446"/>
    </location>
</feature>
<evidence type="ECO:0000313" key="5">
    <source>
        <dbReference type="Proteomes" id="UP000762676"/>
    </source>
</evidence>
<feature type="region of interest" description="Disordered" evidence="2">
    <location>
        <begin position="139"/>
        <end position="171"/>
    </location>
</feature>
<keyword evidence="5" id="KW-1185">Reference proteome</keyword>
<dbReference type="Proteomes" id="UP000762676">
    <property type="component" value="Unassembled WGS sequence"/>
</dbReference>
<feature type="compositionally biased region" description="Low complexity" evidence="2">
    <location>
        <begin position="293"/>
        <end position="315"/>
    </location>
</feature>
<comment type="caution">
    <text evidence="4">The sequence shown here is derived from an EMBL/GenBank/DDBJ whole genome shotgun (WGS) entry which is preliminary data.</text>
</comment>
<feature type="compositionally biased region" description="Low complexity" evidence="2">
    <location>
        <begin position="702"/>
        <end position="734"/>
    </location>
</feature>
<feature type="domain" description="N-terminal Ras-GEF" evidence="3">
    <location>
        <begin position="573"/>
        <end position="696"/>
    </location>
</feature>
<feature type="compositionally biased region" description="Low complexity" evidence="2">
    <location>
        <begin position="224"/>
        <end position="235"/>
    </location>
</feature>
<organism evidence="4 5">
    <name type="scientific">Elysia marginata</name>
    <dbReference type="NCBI Taxonomy" id="1093978"/>
    <lineage>
        <taxon>Eukaryota</taxon>
        <taxon>Metazoa</taxon>
        <taxon>Spiralia</taxon>
        <taxon>Lophotrochozoa</taxon>
        <taxon>Mollusca</taxon>
        <taxon>Gastropoda</taxon>
        <taxon>Heterobranchia</taxon>
        <taxon>Euthyneura</taxon>
        <taxon>Panpulmonata</taxon>
        <taxon>Sacoglossa</taxon>
        <taxon>Placobranchoidea</taxon>
        <taxon>Plakobranchidae</taxon>
        <taxon>Elysia</taxon>
    </lineage>
</organism>
<dbReference type="EMBL" id="BMAT01004161">
    <property type="protein sequence ID" value="GFR69572.1"/>
    <property type="molecule type" value="Genomic_DNA"/>
</dbReference>
<dbReference type="AlphaFoldDB" id="A0AAV4F8N5"/>
<name>A0AAV4F8N5_9GAST</name>
<evidence type="ECO:0000259" key="3">
    <source>
        <dbReference type="PROSITE" id="PS50212"/>
    </source>
</evidence>
<reference evidence="4 5" key="1">
    <citation type="journal article" date="2021" name="Elife">
        <title>Chloroplast acquisition without the gene transfer in kleptoplastic sea slugs, Plakobranchus ocellatus.</title>
        <authorList>
            <person name="Maeda T."/>
            <person name="Takahashi S."/>
            <person name="Yoshida T."/>
            <person name="Shimamura S."/>
            <person name="Takaki Y."/>
            <person name="Nagai Y."/>
            <person name="Toyoda A."/>
            <person name="Suzuki Y."/>
            <person name="Arimoto A."/>
            <person name="Ishii H."/>
            <person name="Satoh N."/>
            <person name="Nishiyama T."/>
            <person name="Hasebe M."/>
            <person name="Maruyama T."/>
            <person name="Minagawa J."/>
            <person name="Obokata J."/>
            <person name="Shigenobu S."/>
        </authorList>
    </citation>
    <scope>NUCLEOTIDE SEQUENCE [LARGE SCALE GENOMIC DNA]</scope>
</reference>
<dbReference type="GO" id="GO:0005085">
    <property type="term" value="F:guanyl-nucleotide exchange factor activity"/>
    <property type="evidence" value="ECO:0007669"/>
    <property type="project" value="UniProtKB-KW"/>
</dbReference>
<evidence type="ECO:0000313" key="4">
    <source>
        <dbReference type="EMBL" id="GFR69572.1"/>
    </source>
</evidence>
<sequence>MPLLFQEMEKLRAHMAEVNKTLIFIKAVVMTGKTEVLPGSASLILETVMQIFNELRYPLLVQESNSLGSSQSKELIKLGLEKMSQKRSSSFQQSGGVQPSVTTNTLDVSRHTASVPEIPLSPREKEILAQTSPNSFINNNNNNFDSLGRNSNTSMLSGTSSATAGRASNSSSVFSFDSATDTVDGLLMPPPPKPPLPPGHQILLNRWYDNIPETIESRLAALSSTSSTSSSSFSSHQRTTVVMRKEGRVSSSSSSSSQSSYSNQSFSQQQQQQQRLLHQHQAFESGLTQPGMSTHETYSSSETFSSNSHSSTESLPKPPPLPPKKKHVQDYMQTFGALTQPAGPTEDAISRHSITFYETLWQQHQRDLFYPRSNTISVFSSISNDSASSSSTGAVGMLSLLGGGPGGVGGSLEGLTALPILPAKVKRMSDASHASQVSTGSSQSDLSLGDMLGTARSAASDRSESPSSQLQGQPIELGGTSQTLANRRSCSQSPSPSPQPAEDRESDSQSLSADQPTSPLVTPASPPGLVLSEATAGVKPEIQKDSDSDFCEMNLLDDVEIEDQLVFKKEGEEGPDVRGGAVDALIVHATQAGKIEFMYQEAFLTTYRMFISPKALLEKLLYRFHKFQPFHNSSDQRKKLAHNAFSLLIRVVDELGLNELDNVITERLMLLVHELICDGTLQLARPLRRKLLEKCKKKAEAEAAGSAAATNTSTTSSSATTSIPPSVTPAGDSQ</sequence>
<accession>A0AAV4F8N5</accession>
<feature type="region of interest" description="Disordered" evidence="2">
    <location>
        <begin position="224"/>
        <end position="327"/>
    </location>
</feature>
<dbReference type="InterPro" id="IPR000651">
    <property type="entry name" value="Ras-like_Gua-exchang_fac_N"/>
</dbReference>
<dbReference type="SMART" id="SM00229">
    <property type="entry name" value="RasGEFN"/>
    <property type="match status" value="1"/>
</dbReference>
<dbReference type="PROSITE" id="PS50212">
    <property type="entry name" value="RASGEF_NTER"/>
    <property type="match status" value="1"/>
</dbReference>
<feature type="compositionally biased region" description="Low complexity" evidence="2">
    <location>
        <begin position="250"/>
        <end position="274"/>
    </location>
</feature>
<dbReference type="CDD" id="cd06224">
    <property type="entry name" value="REM"/>
    <property type="match status" value="1"/>
</dbReference>
<evidence type="ECO:0000256" key="1">
    <source>
        <dbReference type="PROSITE-ProRule" id="PRU00135"/>
    </source>
</evidence>
<feature type="region of interest" description="Disordered" evidence="2">
    <location>
        <begin position="87"/>
        <end position="113"/>
    </location>
</feature>
<dbReference type="SUPFAM" id="SSF48366">
    <property type="entry name" value="Ras GEF"/>
    <property type="match status" value="1"/>
</dbReference>
<dbReference type="InterPro" id="IPR023578">
    <property type="entry name" value="Ras_GEF_dom_sf"/>
</dbReference>
<dbReference type="Pfam" id="PF00618">
    <property type="entry name" value="RasGEF_N"/>
    <property type="match status" value="1"/>
</dbReference>
<gene>
    <name evidence="4" type="ORF">ElyMa_002052900</name>
</gene>
<feature type="compositionally biased region" description="Polar residues" evidence="2">
    <location>
        <begin position="508"/>
        <end position="520"/>
    </location>
</feature>
<feature type="region of interest" description="Disordered" evidence="2">
    <location>
        <begin position="701"/>
        <end position="734"/>
    </location>
</feature>
<feature type="region of interest" description="Disordered" evidence="2">
    <location>
        <begin position="432"/>
        <end position="531"/>
    </location>
</feature>
<keyword evidence="1" id="KW-0344">Guanine-nucleotide releasing factor</keyword>
<evidence type="ECO:0000256" key="2">
    <source>
        <dbReference type="SAM" id="MobiDB-lite"/>
    </source>
</evidence>
<protein>
    <submittedName>
        <fullName evidence="4">Rap guanine nucleotide exchange factor 1</fullName>
    </submittedName>
</protein>
<feature type="compositionally biased region" description="Polar residues" evidence="2">
    <location>
        <begin position="479"/>
        <end position="490"/>
    </location>
</feature>
<dbReference type="Gene3D" id="1.20.870.10">
    <property type="entry name" value="Son of sevenless (SoS) protein Chain: S domain 1"/>
    <property type="match status" value="1"/>
</dbReference>